<keyword evidence="1 10" id="KW-0444">Lipid biosynthesis</keyword>
<dbReference type="FunFam" id="3.20.20.390:FF:000001">
    <property type="entry name" value="Heptaprenylglyceryl phosphate synthase"/>
    <property type="match status" value="1"/>
</dbReference>
<reference evidence="11 12" key="1">
    <citation type="submission" date="2017-06" db="EMBL/GenBank/DDBJ databases">
        <authorList>
            <consortium name="Pathogen Informatics"/>
        </authorList>
    </citation>
    <scope>NUCLEOTIDE SEQUENCE [LARGE SCALE GENOMIC DNA]</scope>
    <source>
        <strain evidence="11 12">NCTC13839</strain>
    </source>
</reference>
<evidence type="ECO:0000256" key="2">
    <source>
        <dbReference type="ARBA" id="ARBA00022679"/>
    </source>
</evidence>
<feature type="binding site" evidence="10">
    <location>
        <position position="12"/>
    </location>
    <ligand>
        <name>sn-glycerol 1-phosphate</name>
        <dbReference type="ChEBI" id="CHEBI:57685"/>
    </ligand>
</feature>
<feature type="binding site" evidence="10">
    <location>
        <begin position="159"/>
        <end position="164"/>
    </location>
    <ligand>
        <name>sn-glycerol 1-phosphate</name>
        <dbReference type="ChEBI" id="CHEBI:57685"/>
    </ligand>
</feature>
<keyword evidence="3 10" id="KW-0479">Metal-binding</keyword>
<comment type="caution">
    <text evidence="10">Lacks conserved residue(s) required for the propagation of feature annotation.</text>
</comment>
<protein>
    <recommendedName>
        <fullName evidence="9 10">Heptaprenylglyceryl phosphate synthase</fullName>
        <shortName evidence="10">HepGP synthase</shortName>
        <ecNumber evidence="9 10">2.5.1.n9</ecNumber>
    </recommendedName>
    <alternativeName>
        <fullName evidence="10">Glycerol-1-phosphate heptaprenyltransferase</fullName>
    </alternativeName>
</protein>
<dbReference type="InterPro" id="IPR038597">
    <property type="entry name" value="GGGP/HepGP_synthase_sf"/>
</dbReference>
<dbReference type="NCBIfam" id="NF003199">
    <property type="entry name" value="PRK04169.1-3"/>
    <property type="match status" value="1"/>
</dbReference>
<dbReference type="GO" id="GO:0046474">
    <property type="term" value="P:glycerophospholipid biosynthetic process"/>
    <property type="evidence" value="ECO:0007669"/>
    <property type="project" value="UniProtKB-UniRule"/>
</dbReference>
<keyword evidence="6 10" id="KW-0594">Phospholipid biosynthesis</keyword>
<feature type="binding site" evidence="10">
    <location>
        <position position="189"/>
    </location>
    <ligand>
        <name>sn-glycerol 1-phosphate</name>
        <dbReference type="ChEBI" id="CHEBI:57685"/>
    </ligand>
</feature>
<evidence type="ECO:0000256" key="8">
    <source>
        <dbReference type="ARBA" id="ARBA00048318"/>
    </source>
</evidence>
<evidence type="ECO:0000256" key="3">
    <source>
        <dbReference type="ARBA" id="ARBA00022723"/>
    </source>
</evidence>
<gene>
    <name evidence="10 11" type="primary">pcrB</name>
    <name evidence="11" type="ORF">SAMEA4384403_00787</name>
</gene>
<evidence type="ECO:0000256" key="6">
    <source>
        <dbReference type="ARBA" id="ARBA00023209"/>
    </source>
</evidence>
<dbReference type="InterPro" id="IPR039074">
    <property type="entry name" value="GGGP/HepGP_synthase_I"/>
</dbReference>
<dbReference type="OrthoDB" id="2381757at2"/>
<keyword evidence="2 10" id="KW-0808">Transferase</keyword>
<dbReference type="CDD" id="cd02812">
    <property type="entry name" value="PcrB_like"/>
    <property type="match status" value="1"/>
</dbReference>
<dbReference type="PANTHER" id="PTHR40029:SF2">
    <property type="entry name" value="HEPTAPRENYLGLYCERYL PHOSPHATE SYNTHASE"/>
    <property type="match status" value="1"/>
</dbReference>
<dbReference type="GO" id="GO:0120536">
    <property type="term" value="F:heptaprenylglyceryl phosphate synthase activity"/>
    <property type="evidence" value="ECO:0007669"/>
    <property type="project" value="UniProtKB-ARBA"/>
</dbReference>
<dbReference type="EMBL" id="LT906462">
    <property type="protein sequence ID" value="SNV61962.1"/>
    <property type="molecule type" value="Genomic_DNA"/>
</dbReference>
<comment type="subunit">
    <text evidence="10">Homodimer.</text>
</comment>
<dbReference type="Proteomes" id="UP000242084">
    <property type="component" value="Chromosome 1"/>
</dbReference>
<evidence type="ECO:0000256" key="7">
    <source>
        <dbReference type="ARBA" id="ARBA00023264"/>
    </source>
</evidence>
<evidence type="ECO:0000256" key="5">
    <source>
        <dbReference type="ARBA" id="ARBA00023098"/>
    </source>
</evidence>
<comment type="function">
    <text evidence="10">Prenyltransferase that catalyzes in vivo the transfer of the heptaprenyl moiety of heptaprenyl pyrophosphate (HepPP; 35 carbon atoms) to the C3 hydroxyl of sn-glycerol-1-phosphate (G1P), producing heptaprenylglyceryl phosphate (HepGP). This reaction is an ether-bond-formation step in the biosynthesis of archaea-type G1P-based membrane lipids found in Bacillales.</text>
</comment>
<name>A0A239YT65_9STAP</name>
<feature type="binding site" evidence="10">
    <location>
        <position position="14"/>
    </location>
    <ligand>
        <name>Mg(2+)</name>
        <dbReference type="ChEBI" id="CHEBI:18420"/>
    </ligand>
</feature>
<dbReference type="AlphaFoldDB" id="A0A239YT65"/>
<accession>A0A239YT65</accession>
<proteinExistence type="inferred from homology"/>
<dbReference type="NCBIfam" id="NF003197">
    <property type="entry name" value="PRK04169.1-1"/>
    <property type="match status" value="1"/>
</dbReference>
<comment type="pathway">
    <text evidence="10">Membrane lipid metabolism; glycerophospholipid metabolism.</text>
</comment>
<dbReference type="NCBIfam" id="TIGR01768">
    <property type="entry name" value="GGGP-family"/>
    <property type="match status" value="1"/>
</dbReference>
<organism evidence="11 12">
    <name type="scientific">Mammaliicoccus stepanovicii</name>
    <dbReference type="NCBI Taxonomy" id="643214"/>
    <lineage>
        <taxon>Bacteria</taxon>
        <taxon>Bacillati</taxon>
        <taxon>Bacillota</taxon>
        <taxon>Bacilli</taxon>
        <taxon>Bacillales</taxon>
        <taxon>Staphylococcaceae</taxon>
        <taxon>Mammaliicoccus</taxon>
    </lineage>
</organism>
<comment type="catalytic activity">
    <reaction evidence="8 10">
        <text>sn-glycerol 1-phosphate + all-trans-heptaprenyl diphosphate = 3-heptaprenyl-sn-glycero-1-phosphate + diphosphate</text>
        <dbReference type="Rhea" id="RHEA:33495"/>
        <dbReference type="ChEBI" id="CHEBI:33019"/>
        <dbReference type="ChEBI" id="CHEBI:57685"/>
        <dbReference type="ChEBI" id="CHEBI:58206"/>
        <dbReference type="ChEBI" id="CHEBI:64781"/>
        <dbReference type="EC" id="2.5.1.n9"/>
    </reaction>
</comment>
<dbReference type="UniPathway" id="UPA00940"/>
<feature type="binding site" evidence="10">
    <location>
        <begin position="209"/>
        <end position="210"/>
    </location>
    <ligand>
        <name>sn-glycerol 1-phosphate</name>
        <dbReference type="ChEBI" id="CHEBI:57685"/>
    </ligand>
</feature>
<keyword evidence="12" id="KW-1185">Reference proteome</keyword>
<dbReference type="InterPro" id="IPR008205">
    <property type="entry name" value="GGGP_HepGP_synthase"/>
</dbReference>
<evidence type="ECO:0000256" key="10">
    <source>
        <dbReference type="HAMAP-Rule" id="MF_00112"/>
    </source>
</evidence>
<evidence type="ECO:0000256" key="1">
    <source>
        <dbReference type="ARBA" id="ARBA00022516"/>
    </source>
</evidence>
<keyword evidence="4 10" id="KW-0460">Magnesium</keyword>
<evidence type="ECO:0000313" key="11">
    <source>
        <dbReference type="EMBL" id="SNV61962.1"/>
    </source>
</evidence>
<feature type="binding site" evidence="10">
    <location>
        <position position="40"/>
    </location>
    <ligand>
        <name>Mg(2+)</name>
        <dbReference type="ChEBI" id="CHEBI:18420"/>
    </ligand>
</feature>
<dbReference type="PANTHER" id="PTHR40029">
    <property type="match status" value="1"/>
</dbReference>
<dbReference type="HAMAP" id="MF_00112">
    <property type="entry name" value="GGGP_HepGP_synthase"/>
    <property type="match status" value="1"/>
</dbReference>
<comment type="cofactor">
    <cofactor evidence="10">
        <name>Mg(2+)</name>
        <dbReference type="ChEBI" id="CHEBI:18420"/>
    </cofactor>
</comment>
<evidence type="ECO:0000313" key="12">
    <source>
        <dbReference type="Proteomes" id="UP000242084"/>
    </source>
</evidence>
<keyword evidence="5 10" id="KW-0443">Lipid metabolism</keyword>
<dbReference type="EC" id="2.5.1.n9" evidence="9 10"/>
<evidence type="ECO:0000256" key="4">
    <source>
        <dbReference type="ARBA" id="ARBA00022842"/>
    </source>
</evidence>
<sequence length="227" mass="25733">MYDIKLWRHVFKLDPAKSISDEDLMKVCESGTDAIIIGGTDNVTEDNVLNLMSRIRRYPLPCALEISNKESVVPGFDFYFVPSVLNSADVKYHNGILHDALNEYGYMMNFDEIFLEGYVVMNEDSKVAKLTNANTDLNITDLESYALMVDKLYKLPIFYLEYSGKYGNPEEVKAIKHNLEHAQLIYGGGISDLNTAREMSEHADTIVVGNLIYENLKQALQTTKVKQ</sequence>
<evidence type="ECO:0000256" key="9">
    <source>
        <dbReference type="ARBA" id="ARBA00066888"/>
    </source>
</evidence>
<dbReference type="KEGG" id="sste:SAMEA4384403_0787"/>
<dbReference type="RefSeq" id="WP_095087024.1">
    <property type="nucleotide sequence ID" value="NZ_BMDM01000006.1"/>
</dbReference>
<dbReference type="Gene3D" id="3.20.20.390">
    <property type="entry name" value="FMN-linked oxidoreductases"/>
    <property type="match status" value="1"/>
</dbReference>
<dbReference type="GO" id="GO:0000287">
    <property type="term" value="F:magnesium ion binding"/>
    <property type="evidence" value="ECO:0007669"/>
    <property type="project" value="UniProtKB-UniRule"/>
</dbReference>
<dbReference type="Pfam" id="PF01884">
    <property type="entry name" value="PcrB"/>
    <property type="match status" value="1"/>
</dbReference>
<comment type="similarity">
    <text evidence="10">Belongs to the GGGP/HepGP synthase family. Group I subfamily.</text>
</comment>
<dbReference type="NCBIfam" id="NF003200">
    <property type="entry name" value="PRK04169.1-4"/>
    <property type="match status" value="1"/>
</dbReference>
<dbReference type="SUPFAM" id="SSF51395">
    <property type="entry name" value="FMN-linked oxidoreductases"/>
    <property type="match status" value="1"/>
</dbReference>
<keyword evidence="7 10" id="KW-1208">Phospholipid metabolism</keyword>